<dbReference type="RefSeq" id="XP_024508475.1">
    <property type="nucleotide sequence ID" value="XM_024642734.1"/>
</dbReference>
<dbReference type="EMBL" id="LN609529">
    <property type="protein sequence ID" value="CEF69275.1"/>
    <property type="molecule type" value="Genomic_DNA"/>
</dbReference>
<dbReference type="Proteomes" id="UP000035682">
    <property type="component" value="Unplaced"/>
</dbReference>
<dbReference type="AlphaFoldDB" id="A0A090LP38"/>
<name>A0A090LP38_STRRB</name>
<organism evidence="1">
    <name type="scientific">Strongyloides ratti</name>
    <name type="common">Parasitic roundworm</name>
    <dbReference type="NCBI Taxonomy" id="34506"/>
    <lineage>
        <taxon>Eukaryota</taxon>
        <taxon>Metazoa</taxon>
        <taxon>Ecdysozoa</taxon>
        <taxon>Nematoda</taxon>
        <taxon>Chromadorea</taxon>
        <taxon>Rhabditida</taxon>
        <taxon>Tylenchina</taxon>
        <taxon>Panagrolaimomorpha</taxon>
        <taxon>Strongyloidoidea</taxon>
        <taxon>Strongyloididae</taxon>
        <taxon>Strongyloides</taxon>
    </lineage>
</organism>
<dbReference type="WormBase" id="SRAE_2000392500">
    <property type="protein sequence ID" value="SRP10901"/>
    <property type="gene ID" value="WBGene00264152"/>
</dbReference>
<reference evidence="3" key="2">
    <citation type="submission" date="2020-12" db="UniProtKB">
        <authorList>
            <consortium name="WormBaseParasite"/>
        </authorList>
    </citation>
    <scope>IDENTIFICATION</scope>
</reference>
<sequence>MVTCDNFPEWKDIIISKLEFMLTENFDDLRENTNECLLLIKSFIDIIENKDIPSISISFTDDITEIGCIMNECYNYYNSLLNDNNIEYPLRIFPIVEESSTFQKLYGRLICDLKLL</sequence>
<evidence type="ECO:0000313" key="3">
    <source>
        <dbReference type="WBParaSite" id="SRAE_2000392500.1"/>
    </source>
</evidence>
<reference evidence="1 2" key="1">
    <citation type="submission" date="2014-09" db="EMBL/GenBank/DDBJ databases">
        <authorList>
            <person name="Martin A.A."/>
        </authorList>
    </citation>
    <scope>NUCLEOTIDE SEQUENCE</scope>
    <source>
        <strain evidence="2">ED321</strain>
        <strain evidence="1">ED321 Heterogonic</strain>
    </source>
</reference>
<keyword evidence="2" id="KW-1185">Reference proteome</keyword>
<proteinExistence type="predicted"/>
<protein>
    <submittedName>
        <fullName evidence="1 3">Uncharacterized protein</fullName>
    </submittedName>
</protein>
<evidence type="ECO:0000313" key="1">
    <source>
        <dbReference type="EMBL" id="CEF69275.1"/>
    </source>
</evidence>
<dbReference type="GeneID" id="36381645"/>
<dbReference type="CTD" id="36381645"/>
<evidence type="ECO:0000313" key="4">
    <source>
        <dbReference type="WormBase" id="SRAE_2000392500"/>
    </source>
</evidence>
<accession>A0A090LP38</accession>
<dbReference type="WBParaSite" id="SRAE_2000392500.1">
    <property type="protein sequence ID" value="SRAE_2000392500.1"/>
    <property type="gene ID" value="WBGene00264152"/>
</dbReference>
<evidence type="ECO:0000313" key="2">
    <source>
        <dbReference type="Proteomes" id="UP000035682"/>
    </source>
</evidence>
<gene>
    <name evidence="1 3 4" type="ORF">SRAE_2000392500</name>
</gene>